<dbReference type="STRING" id="2769.R7QP55"/>
<evidence type="ECO:0000256" key="3">
    <source>
        <dbReference type="ARBA" id="ARBA00023134"/>
    </source>
</evidence>
<dbReference type="GO" id="GO:0005525">
    <property type="term" value="F:GTP binding"/>
    <property type="evidence" value="ECO:0007669"/>
    <property type="project" value="UniProtKB-KW"/>
</dbReference>
<evidence type="ECO:0000256" key="1">
    <source>
        <dbReference type="ARBA" id="ARBA00010142"/>
    </source>
</evidence>
<keyword evidence="2" id="KW-0547">Nucleotide-binding</keyword>
<dbReference type="Gramene" id="CDF39170">
    <property type="protein sequence ID" value="CDF39170"/>
    <property type="gene ID" value="CHC_T00000146001"/>
</dbReference>
<sequence length="207" mass="22996">MANEDNLVRVKTVLVGDGSVGKTCMVYSYAENKFPTDYVPTVFDTFTATVHVDGRPRTLELLDTAGQEDYERLRALSYHETDVFILCYSIVHHPSLENIERRWAPEIKRVSPGSHMILCGCKMDLREDPVELNRLMQRGQKPVTTAEGESVARTIGADSFFECSALTQEGLKDVFDEALLSAWDPLPKPRRGGQIPGSSPGACCTIN</sequence>
<dbReference type="Pfam" id="PF00071">
    <property type="entry name" value="Ras"/>
    <property type="match status" value="1"/>
</dbReference>
<dbReference type="GO" id="GO:0003924">
    <property type="term" value="F:GTPase activity"/>
    <property type="evidence" value="ECO:0007669"/>
    <property type="project" value="InterPro"/>
</dbReference>
<dbReference type="PhylomeDB" id="R7QP55"/>
<dbReference type="Gene3D" id="3.40.50.300">
    <property type="entry name" value="P-loop containing nucleotide triphosphate hydrolases"/>
    <property type="match status" value="1"/>
</dbReference>
<dbReference type="KEGG" id="ccp:CHC_T00000146001"/>
<dbReference type="GO" id="GO:0007264">
    <property type="term" value="P:small GTPase-mediated signal transduction"/>
    <property type="evidence" value="ECO:0007669"/>
    <property type="project" value="InterPro"/>
</dbReference>
<dbReference type="PROSITE" id="PS51420">
    <property type="entry name" value="RHO"/>
    <property type="match status" value="1"/>
</dbReference>
<dbReference type="RefSeq" id="XP_005719081.1">
    <property type="nucleotide sequence ID" value="XM_005719024.1"/>
</dbReference>
<dbReference type="OrthoDB" id="8830751at2759"/>
<dbReference type="OMA" id="MSQPRME"/>
<dbReference type="InterPro" id="IPR005225">
    <property type="entry name" value="Small_GTP-bd"/>
</dbReference>
<dbReference type="SUPFAM" id="SSF52540">
    <property type="entry name" value="P-loop containing nucleoside triphosphate hydrolases"/>
    <property type="match status" value="1"/>
</dbReference>
<dbReference type="PROSITE" id="PS51421">
    <property type="entry name" value="RAS"/>
    <property type="match status" value="1"/>
</dbReference>
<evidence type="ECO:0000313" key="4">
    <source>
        <dbReference type="EMBL" id="CDF39170.1"/>
    </source>
</evidence>
<dbReference type="NCBIfam" id="TIGR00231">
    <property type="entry name" value="small_GTP"/>
    <property type="match status" value="1"/>
</dbReference>
<name>R7QP55_CHOCR</name>
<dbReference type="PANTHER" id="PTHR24072">
    <property type="entry name" value="RHO FAMILY GTPASE"/>
    <property type="match status" value="1"/>
</dbReference>
<accession>R7QP55</accession>
<gene>
    <name evidence="4" type="ORF">CHC_T00000146001</name>
</gene>
<evidence type="ECO:0000256" key="2">
    <source>
        <dbReference type="ARBA" id="ARBA00022741"/>
    </source>
</evidence>
<keyword evidence="5" id="KW-1185">Reference proteome</keyword>
<dbReference type="SMART" id="SM00173">
    <property type="entry name" value="RAS"/>
    <property type="match status" value="1"/>
</dbReference>
<dbReference type="SMART" id="SM00175">
    <property type="entry name" value="RAB"/>
    <property type="match status" value="1"/>
</dbReference>
<dbReference type="InterPro" id="IPR001806">
    <property type="entry name" value="Small_GTPase"/>
</dbReference>
<dbReference type="Proteomes" id="UP000012073">
    <property type="component" value="Unassembled WGS sequence"/>
</dbReference>
<dbReference type="InterPro" id="IPR027417">
    <property type="entry name" value="P-loop_NTPase"/>
</dbReference>
<proteinExistence type="inferred from homology"/>
<dbReference type="FunFam" id="3.40.50.300:FF:001179">
    <property type="entry name" value="Rho family GTPase"/>
    <property type="match status" value="1"/>
</dbReference>
<dbReference type="AlphaFoldDB" id="R7QP55"/>
<comment type="similarity">
    <text evidence="1">Belongs to the small GTPase superfamily. Rho family.</text>
</comment>
<dbReference type="GeneID" id="17326799"/>
<protein>
    <submittedName>
        <fullName evidence="4">Uncharacterized protein</fullName>
    </submittedName>
</protein>
<dbReference type="EMBL" id="HG002009">
    <property type="protein sequence ID" value="CDF39170.1"/>
    <property type="molecule type" value="Genomic_DNA"/>
</dbReference>
<dbReference type="CDD" id="cd00157">
    <property type="entry name" value="Rho"/>
    <property type="match status" value="1"/>
</dbReference>
<evidence type="ECO:0000313" key="5">
    <source>
        <dbReference type="Proteomes" id="UP000012073"/>
    </source>
</evidence>
<dbReference type="InterPro" id="IPR003578">
    <property type="entry name" value="Small_GTPase_Rho"/>
</dbReference>
<dbReference type="SMART" id="SM00174">
    <property type="entry name" value="RHO"/>
    <property type="match status" value="1"/>
</dbReference>
<dbReference type="PROSITE" id="PS51419">
    <property type="entry name" value="RAB"/>
    <property type="match status" value="1"/>
</dbReference>
<reference evidence="5" key="1">
    <citation type="journal article" date="2013" name="Proc. Natl. Acad. Sci. U.S.A.">
        <title>Genome structure and metabolic features in the red seaweed Chondrus crispus shed light on evolution of the Archaeplastida.</title>
        <authorList>
            <person name="Collen J."/>
            <person name="Porcel B."/>
            <person name="Carre W."/>
            <person name="Ball S.G."/>
            <person name="Chaparro C."/>
            <person name="Tonon T."/>
            <person name="Barbeyron T."/>
            <person name="Michel G."/>
            <person name="Noel B."/>
            <person name="Valentin K."/>
            <person name="Elias M."/>
            <person name="Artiguenave F."/>
            <person name="Arun A."/>
            <person name="Aury J.M."/>
            <person name="Barbosa-Neto J.F."/>
            <person name="Bothwell J.H."/>
            <person name="Bouget F.Y."/>
            <person name="Brillet L."/>
            <person name="Cabello-Hurtado F."/>
            <person name="Capella-Gutierrez S."/>
            <person name="Charrier B."/>
            <person name="Cladiere L."/>
            <person name="Cock J.M."/>
            <person name="Coelho S.M."/>
            <person name="Colleoni C."/>
            <person name="Czjzek M."/>
            <person name="Da Silva C."/>
            <person name="Delage L."/>
            <person name="Denoeud F."/>
            <person name="Deschamps P."/>
            <person name="Dittami S.M."/>
            <person name="Gabaldon T."/>
            <person name="Gachon C.M."/>
            <person name="Groisillier A."/>
            <person name="Herve C."/>
            <person name="Jabbari K."/>
            <person name="Katinka M."/>
            <person name="Kloareg B."/>
            <person name="Kowalczyk N."/>
            <person name="Labadie K."/>
            <person name="Leblanc C."/>
            <person name="Lopez P.J."/>
            <person name="McLachlan D.H."/>
            <person name="Meslet-Cladiere L."/>
            <person name="Moustafa A."/>
            <person name="Nehr Z."/>
            <person name="Nyvall Collen P."/>
            <person name="Panaud O."/>
            <person name="Partensky F."/>
            <person name="Poulain J."/>
            <person name="Rensing S.A."/>
            <person name="Rousvoal S."/>
            <person name="Samson G."/>
            <person name="Symeonidi A."/>
            <person name="Weissenbach J."/>
            <person name="Zambounis A."/>
            <person name="Wincker P."/>
            <person name="Boyen C."/>
        </authorList>
    </citation>
    <scope>NUCLEOTIDE SEQUENCE [LARGE SCALE GENOMIC DNA]</scope>
    <source>
        <strain evidence="5">cv. Stackhouse</strain>
    </source>
</reference>
<dbReference type="PRINTS" id="PR00449">
    <property type="entry name" value="RASTRNSFRMNG"/>
</dbReference>
<keyword evidence="3" id="KW-0342">GTP-binding</keyword>
<organism evidence="4 5">
    <name type="scientific">Chondrus crispus</name>
    <name type="common">Carrageen Irish moss</name>
    <name type="synonym">Polymorpha crispa</name>
    <dbReference type="NCBI Taxonomy" id="2769"/>
    <lineage>
        <taxon>Eukaryota</taxon>
        <taxon>Rhodophyta</taxon>
        <taxon>Florideophyceae</taxon>
        <taxon>Rhodymeniophycidae</taxon>
        <taxon>Gigartinales</taxon>
        <taxon>Gigartinaceae</taxon>
        <taxon>Chondrus</taxon>
    </lineage>
</organism>